<dbReference type="GO" id="GO:0003700">
    <property type="term" value="F:DNA-binding transcription factor activity"/>
    <property type="evidence" value="ECO:0007669"/>
    <property type="project" value="InterPro"/>
</dbReference>
<dbReference type="Gene3D" id="1.10.10.10">
    <property type="entry name" value="Winged helix-like DNA-binding domain superfamily/Winged helix DNA-binding domain"/>
    <property type="match status" value="1"/>
</dbReference>
<dbReference type="InterPro" id="IPR001347">
    <property type="entry name" value="SIS_dom"/>
</dbReference>
<dbReference type="GO" id="GO:1901135">
    <property type="term" value="P:carbohydrate derivative metabolic process"/>
    <property type="evidence" value="ECO:0007669"/>
    <property type="project" value="InterPro"/>
</dbReference>
<dbReference type="InterPro" id="IPR036388">
    <property type="entry name" value="WH-like_DNA-bd_sf"/>
</dbReference>
<dbReference type="GO" id="GO:0097367">
    <property type="term" value="F:carbohydrate derivative binding"/>
    <property type="evidence" value="ECO:0007669"/>
    <property type="project" value="InterPro"/>
</dbReference>
<dbReference type="GO" id="GO:0003677">
    <property type="term" value="F:DNA binding"/>
    <property type="evidence" value="ECO:0007669"/>
    <property type="project" value="UniProtKB-KW"/>
</dbReference>
<accession>A0A7W9CSV5</accession>
<dbReference type="Gene3D" id="3.40.50.10490">
    <property type="entry name" value="Glucose-6-phosphate isomerase like protein, domain 1"/>
    <property type="match status" value="1"/>
</dbReference>
<keyword evidence="2 6" id="KW-0238">DNA-binding</keyword>
<dbReference type="InterPro" id="IPR046348">
    <property type="entry name" value="SIS_dom_sf"/>
</dbReference>
<evidence type="ECO:0000313" key="6">
    <source>
        <dbReference type="EMBL" id="MBB5750994.1"/>
    </source>
</evidence>
<dbReference type="PANTHER" id="PTHR30514">
    <property type="entry name" value="GLUCOKINASE"/>
    <property type="match status" value="1"/>
</dbReference>
<dbReference type="PROSITE" id="PS51464">
    <property type="entry name" value="SIS"/>
    <property type="match status" value="1"/>
</dbReference>
<feature type="domain" description="HTH rpiR-type" evidence="4">
    <location>
        <begin position="27"/>
        <end position="103"/>
    </location>
</feature>
<evidence type="ECO:0000256" key="1">
    <source>
        <dbReference type="ARBA" id="ARBA00023015"/>
    </source>
</evidence>
<dbReference type="PROSITE" id="PS51071">
    <property type="entry name" value="HTH_RPIR"/>
    <property type="match status" value="1"/>
</dbReference>
<proteinExistence type="predicted"/>
<organism evidence="6 7">
    <name type="scientific">Prosthecomicrobium pneumaticum</name>
    <dbReference type="NCBI Taxonomy" id="81895"/>
    <lineage>
        <taxon>Bacteria</taxon>
        <taxon>Pseudomonadati</taxon>
        <taxon>Pseudomonadota</taxon>
        <taxon>Alphaproteobacteria</taxon>
        <taxon>Hyphomicrobiales</taxon>
        <taxon>Kaistiaceae</taxon>
        <taxon>Prosthecomicrobium</taxon>
    </lineage>
</organism>
<dbReference type="EMBL" id="JACHOO010000001">
    <property type="protein sequence ID" value="MBB5750994.1"/>
    <property type="molecule type" value="Genomic_DNA"/>
</dbReference>
<protein>
    <submittedName>
        <fullName evidence="6">DNA-binding MurR/RpiR family transcriptional regulator</fullName>
    </submittedName>
</protein>
<dbReference type="AlphaFoldDB" id="A0A7W9CSV5"/>
<dbReference type="CDD" id="cd05013">
    <property type="entry name" value="SIS_RpiR"/>
    <property type="match status" value="1"/>
</dbReference>
<evidence type="ECO:0000259" key="4">
    <source>
        <dbReference type="PROSITE" id="PS51071"/>
    </source>
</evidence>
<keyword evidence="3" id="KW-0804">Transcription</keyword>
<dbReference type="InterPro" id="IPR000281">
    <property type="entry name" value="HTH_RpiR"/>
</dbReference>
<feature type="domain" description="SIS" evidence="5">
    <location>
        <begin position="153"/>
        <end position="293"/>
    </location>
</feature>
<gene>
    <name evidence="6" type="ORF">GGQ63_000037</name>
</gene>
<dbReference type="SUPFAM" id="SSF53697">
    <property type="entry name" value="SIS domain"/>
    <property type="match status" value="1"/>
</dbReference>
<evidence type="ECO:0000256" key="2">
    <source>
        <dbReference type="ARBA" id="ARBA00023125"/>
    </source>
</evidence>
<dbReference type="Pfam" id="PF01380">
    <property type="entry name" value="SIS"/>
    <property type="match status" value="1"/>
</dbReference>
<dbReference type="InterPro" id="IPR035472">
    <property type="entry name" value="RpiR-like_SIS"/>
</dbReference>
<evidence type="ECO:0000259" key="5">
    <source>
        <dbReference type="PROSITE" id="PS51464"/>
    </source>
</evidence>
<keyword evidence="1" id="KW-0805">Transcription regulation</keyword>
<dbReference type="Proteomes" id="UP000523821">
    <property type="component" value="Unassembled WGS sequence"/>
</dbReference>
<sequence>MAERRAAPEKKAAGRAAIGYAKPRSYEELRAVLSSGTVHFPKRLRQVAIFLWQHPGEVALGTIGRVAEQAGVQPSTLVRFAQIFGYSGFSDFQALFKEHVKASWPEGRREGAEQPDPAESDPNVHLVKGLAAAAQAALARLGESFEPSRFERMAEILAGADLIYLVGSKRAFPVTAYLSVTLLQQGVRSVLVDNVGSSAHDQIGCVGPRDAVLAVSFSPYNSITPDLVAIAHERGARIVAITDSTFSPLVPLAEMWLEVVEAEFAGFRSLSASLAVGMALAHAVSARRGRVSG</sequence>
<dbReference type="PANTHER" id="PTHR30514:SF20">
    <property type="entry name" value="TRANSCRIPTIONAL REGULATOR"/>
    <property type="match status" value="1"/>
</dbReference>
<dbReference type="Pfam" id="PF01418">
    <property type="entry name" value="HTH_6"/>
    <property type="match status" value="1"/>
</dbReference>
<dbReference type="RefSeq" id="WP_183851587.1">
    <property type="nucleotide sequence ID" value="NZ_JACHOO010000001.1"/>
</dbReference>
<reference evidence="6 7" key="1">
    <citation type="submission" date="2020-08" db="EMBL/GenBank/DDBJ databases">
        <title>Genomic Encyclopedia of Type Strains, Phase IV (KMG-IV): sequencing the most valuable type-strain genomes for metagenomic binning, comparative biology and taxonomic classification.</title>
        <authorList>
            <person name="Goeker M."/>
        </authorList>
    </citation>
    <scope>NUCLEOTIDE SEQUENCE [LARGE SCALE GENOMIC DNA]</scope>
    <source>
        <strain evidence="6 7">DSM 16268</strain>
    </source>
</reference>
<name>A0A7W9CSV5_9HYPH</name>
<comment type="caution">
    <text evidence="6">The sequence shown here is derived from an EMBL/GenBank/DDBJ whole genome shotgun (WGS) entry which is preliminary data.</text>
</comment>
<keyword evidence="7" id="KW-1185">Reference proteome</keyword>
<dbReference type="SUPFAM" id="SSF46689">
    <property type="entry name" value="Homeodomain-like"/>
    <property type="match status" value="1"/>
</dbReference>
<evidence type="ECO:0000313" key="7">
    <source>
        <dbReference type="Proteomes" id="UP000523821"/>
    </source>
</evidence>
<dbReference type="InterPro" id="IPR009057">
    <property type="entry name" value="Homeodomain-like_sf"/>
</dbReference>
<evidence type="ECO:0000256" key="3">
    <source>
        <dbReference type="ARBA" id="ARBA00023163"/>
    </source>
</evidence>
<dbReference type="InterPro" id="IPR047640">
    <property type="entry name" value="RpiR-like"/>
</dbReference>